<evidence type="ECO:0000313" key="2">
    <source>
        <dbReference type="Proteomes" id="UP000886865"/>
    </source>
</evidence>
<dbReference type="AlphaFoldDB" id="A0A9D1FGV0"/>
<dbReference type="EMBL" id="DVJQ01000010">
    <property type="protein sequence ID" value="HIS73616.1"/>
    <property type="molecule type" value="Genomic_DNA"/>
</dbReference>
<organism evidence="1 2">
    <name type="scientific">Candidatus Galligastranaerophilus intestinavium</name>
    <dbReference type="NCBI Taxonomy" id="2840836"/>
    <lineage>
        <taxon>Bacteria</taxon>
        <taxon>Candidatus Galligastranaerophilus</taxon>
    </lineage>
</organism>
<gene>
    <name evidence="1" type="ORF">IAA86_01185</name>
</gene>
<name>A0A9D1FGV0_9BACT</name>
<reference evidence="1" key="1">
    <citation type="submission" date="2020-10" db="EMBL/GenBank/DDBJ databases">
        <authorList>
            <person name="Gilroy R."/>
        </authorList>
    </citation>
    <scope>NUCLEOTIDE SEQUENCE</scope>
    <source>
        <strain evidence="1">CHK152-2871</strain>
    </source>
</reference>
<comment type="caution">
    <text evidence="1">The sequence shown here is derived from an EMBL/GenBank/DDBJ whole genome shotgun (WGS) entry which is preliminary data.</text>
</comment>
<dbReference type="Proteomes" id="UP000886865">
    <property type="component" value="Unassembled WGS sequence"/>
</dbReference>
<reference evidence="1" key="2">
    <citation type="journal article" date="2021" name="PeerJ">
        <title>Extensive microbial diversity within the chicken gut microbiome revealed by metagenomics and culture.</title>
        <authorList>
            <person name="Gilroy R."/>
            <person name="Ravi A."/>
            <person name="Getino M."/>
            <person name="Pursley I."/>
            <person name="Horton D.L."/>
            <person name="Alikhan N.F."/>
            <person name="Baker D."/>
            <person name="Gharbi K."/>
            <person name="Hall N."/>
            <person name="Watson M."/>
            <person name="Adriaenssens E.M."/>
            <person name="Foster-Nyarko E."/>
            <person name="Jarju S."/>
            <person name="Secka A."/>
            <person name="Antonio M."/>
            <person name="Oren A."/>
            <person name="Chaudhuri R.R."/>
            <person name="La Ragione R."/>
            <person name="Hildebrand F."/>
            <person name="Pallen M.J."/>
        </authorList>
    </citation>
    <scope>NUCLEOTIDE SEQUENCE</scope>
    <source>
        <strain evidence="1">CHK152-2871</strain>
    </source>
</reference>
<evidence type="ECO:0000313" key="1">
    <source>
        <dbReference type="EMBL" id="HIS73616.1"/>
    </source>
</evidence>
<sequence>MNICKLGNSLYINNTAKNSVGANGLNKGVVSSANCLMNKIELNKDTFSFCGTSAVKSKKNILVDAIRNSIEPAVKKKDVPLILSSLGFDISVDKDGLVSINGSYDSRHVLSDIGFADLGIDENMILAKIKRIDGNCSINPSKVVKKTGALQEVSGDFYGTNVKNYENLKYIGGNAFFADDVHDYKISSPLQVHGIAYFSESLDRIDNDNSVNNPIDSVSASEIVSFTL</sequence>
<accession>A0A9D1FGV0</accession>
<proteinExistence type="predicted"/>
<protein>
    <submittedName>
        <fullName evidence="1">Uncharacterized protein</fullName>
    </submittedName>
</protein>